<dbReference type="EMBL" id="FPAB01000002">
    <property type="protein sequence ID" value="SFS58068.1"/>
    <property type="molecule type" value="Genomic_DNA"/>
</dbReference>
<dbReference type="PROSITE" id="PS01322">
    <property type="entry name" value="PHOSPHOTRIESTERASE_1"/>
    <property type="match status" value="1"/>
</dbReference>
<dbReference type="STRING" id="1176198.SAMN05444716_102585"/>
<gene>
    <name evidence="6" type="ORF">SAMN05444716_102585</name>
</gene>
<evidence type="ECO:0000256" key="5">
    <source>
        <dbReference type="PROSITE-ProRule" id="PRU00679"/>
    </source>
</evidence>
<evidence type="ECO:0000256" key="1">
    <source>
        <dbReference type="ARBA" id="ARBA00022723"/>
    </source>
</evidence>
<name>A0A1I6R0M6_9ACTN</name>
<organism evidence="6 7">
    <name type="scientific">Streptomyces harbinensis</name>
    <dbReference type="NCBI Taxonomy" id="1176198"/>
    <lineage>
        <taxon>Bacteria</taxon>
        <taxon>Bacillati</taxon>
        <taxon>Actinomycetota</taxon>
        <taxon>Actinomycetes</taxon>
        <taxon>Kitasatosporales</taxon>
        <taxon>Streptomycetaceae</taxon>
        <taxon>Streptomyces</taxon>
    </lineage>
</organism>
<reference evidence="7" key="1">
    <citation type="submission" date="2016-10" db="EMBL/GenBank/DDBJ databases">
        <authorList>
            <person name="Varghese N."/>
            <person name="Submissions S."/>
        </authorList>
    </citation>
    <scope>NUCLEOTIDE SEQUENCE [LARGE SCALE GENOMIC DNA]</scope>
    <source>
        <strain evidence="7">CGMCC 4.7047</strain>
    </source>
</reference>
<feature type="binding site" evidence="4">
    <location>
        <position position="266"/>
    </location>
    <ligand>
        <name>Zn(2+)</name>
        <dbReference type="ChEBI" id="CHEBI:29105"/>
        <label>1</label>
    </ligand>
</feature>
<dbReference type="AlphaFoldDB" id="A0A1I6R0M6"/>
<comment type="cofactor">
    <cofactor evidence="4">
        <name>a divalent metal cation</name>
        <dbReference type="ChEBI" id="CHEBI:60240"/>
    </cofactor>
    <text evidence="4">Binds 2 divalent metal cations per subunit.</text>
</comment>
<accession>A0A1I6R0M6</accession>
<protein>
    <submittedName>
        <fullName evidence="6">Phosphotriesterase-related protein</fullName>
    </submittedName>
</protein>
<proteinExistence type="inferred from homology"/>
<dbReference type="Proteomes" id="UP000198873">
    <property type="component" value="Unassembled WGS sequence"/>
</dbReference>
<keyword evidence="1 4" id="KW-0479">Metal-binding</keyword>
<evidence type="ECO:0000313" key="6">
    <source>
        <dbReference type="EMBL" id="SFS58068.1"/>
    </source>
</evidence>
<evidence type="ECO:0000313" key="7">
    <source>
        <dbReference type="Proteomes" id="UP000198873"/>
    </source>
</evidence>
<feature type="binding site" description="via carbamate group" evidence="4">
    <location>
        <position position="147"/>
    </location>
    <ligand>
        <name>Zn(2+)</name>
        <dbReference type="ChEBI" id="CHEBI:29105"/>
        <label>2</label>
    </ligand>
</feature>
<dbReference type="RefSeq" id="WP_019435417.1">
    <property type="nucleotide sequence ID" value="NZ_FPAB01000002.1"/>
</dbReference>
<dbReference type="InterPro" id="IPR032466">
    <property type="entry name" value="Metal_Hydrolase"/>
</dbReference>
<dbReference type="InterPro" id="IPR017947">
    <property type="entry name" value="AryldialkylPase_Zn-BS"/>
</dbReference>
<feature type="binding site" evidence="4">
    <location>
        <position position="24"/>
    </location>
    <ligand>
        <name>Zn(2+)</name>
        <dbReference type="ChEBI" id="CHEBI:29105"/>
        <label>1</label>
    </ligand>
</feature>
<evidence type="ECO:0000256" key="4">
    <source>
        <dbReference type="PIRSR" id="PIRSR601559-51"/>
    </source>
</evidence>
<dbReference type="SUPFAM" id="SSF51556">
    <property type="entry name" value="Metallo-dependent hydrolases"/>
    <property type="match status" value="1"/>
</dbReference>
<evidence type="ECO:0000256" key="3">
    <source>
        <dbReference type="PIRSR" id="PIRSR601559-50"/>
    </source>
</evidence>
<keyword evidence="7" id="KW-1185">Reference proteome</keyword>
<evidence type="ECO:0000256" key="2">
    <source>
        <dbReference type="ARBA" id="ARBA00022801"/>
    </source>
</evidence>
<dbReference type="Gene3D" id="3.20.20.140">
    <property type="entry name" value="Metal-dependent hydrolases"/>
    <property type="match status" value="1"/>
</dbReference>
<dbReference type="PANTHER" id="PTHR10819">
    <property type="entry name" value="PHOSPHOTRIESTERASE-RELATED"/>
    <property type="match status" value="1"/>
</dbReference>
<dbReference type="InterPro" id="IPR001559">
    <property type="entry name" value="Phosphotriesterase"/>
</dbReference>
<dbReference type="GO" id="GO:0008270">
    <property type="term" value="F:zinc ion binding"/>
    <property type="evidence" value="ECO:0007669"/>
    <property type="project" value="InterPro"/>
</dbReference>
<dbReference type="PANTHER" id="PTHR10819:SF3">
    <property type="entry name" value="PHOSPHOTRIESTERASE-RELATED PROTEIN"/>
    <property type="match status" value="1"/>
</dbReference>
<feature type="binding site" evidence="4">
    <location>
        <position position="180"/>
    </location>
    <ligand>
        <name>Zn(2+)</name>
        <dbReference type="ChEBI" id="CHEBI:29105"/>
        <label>2</label>
    </ligand>
</feature>
<feature type="binding site" description="via carbamate group" evidence="4">
    <location>
        <position position="147"/>
    </location>
    <ligand>
        <name>Zn(2+)</name>
        <dbReference type="ChEBI" id="CHEBI:29105"/>
        <label>1</label>
    </ligand>
</feature>
<feature type="binding site" evidence="4">
    <location>
        <position position="22"/>
    </location>
    <ligand>
        <name>Zn(2+)</name>
        <dbReference type="ChEBI" id="CHEBI:29105"/>
        <label>1</label>
    </ligand>
</feature>
<comment type="similarity">
    <text evidence="5">Belongs to the metallo-dependent hydrolases superfamily. Phosphotriesterase family.</text>
</comment>
<dbReference type="GO" id="GO:0016788">
    <property type="term" value="F:hydrolase activity, acting on ester bonds"/>
    <property type="evidence" value="ECO:0007669"/>
    <property type="project" value="InterPro"/>
</dbReference>
<dbReference type="Pfam" id="PF02126">
    <property type="entry name" value="PTE"/>
    <property type="match status" value="1"/>
</dbReference>
<sequence>MSRIPTVLGSVAPEDLGPTLMHEHLFVLSPEYVRDYGAGTWWDEEERVEDAARKLRELAARGIRTLVDQTVQGIGRDIRLIKRVAERVPELNIVVTTGLYTFDAVPQHYAFRGPGLLLDQPDPMIADFTKDITAQIADSGVRAALLKCCVEAPGLVPGVERVARAVAAVHRETGAPISVHTDSGSRAGLLALDLFAKESVDLSRVLIGHAGDSTDLDYLTELADRGATLGMDRFGLSLFGATEERAATVAELARRGYADRMVLSHDAHCFPDYLAPDPDAVKARGLPEWNFTHISDTVLPRLRELGVSEADLELMLVENPRRFLAG</sequence>
<feature type="binding site" evidence="4">
    <location>
        <position position="209"/>
    </location>
    <ligand>
        <name>Zn(2+)</name>
        <dbReference type="ChEBI" id="CHEBI:29105"/>
        <label>2</label>
    </ligand>
</feature>
<keyword evidence="2" id="KW-0378">Hydrolase</keyword>
<feature type="modified residue" description="N6-carboxylysine" evidence="3 5">
    <location>
        <position position="147"/>
    </location>
</feature>
<dbReference type="PROSITE" id="PS51347">
    <property type="entry name" value="PHOSPHOTRIESTERASE_2"/>
    <property type="match status" value="1"/>
</dbReference>